<sequence length="391" mass="41969">MRFLMTSTFALLGLPLAGLAQVEQGPANADFQPAFETQTRAPALEATEVQSDRFIWGLNRPWGIAVLPDGDFLVTERPGTLRVVTPDALGEPIGGLPEVDPREQGGMLDVAVREDFAETRRVWWTYAKPVDGGVATAAATGVLSADGTQMSEVQDIFVQSPPSQNPMHYGSRIVFGDDGMAYITTGEHFSFADRELAQDLDTTYGKVVRVSPMGKVPQDNPFVGQDGMDEIWSYGHRNVQGAAVAEDGTLWTIEHGPKGGDELNRPVPGANFGWPVISYGVTYQDQPIGSGDAVRDGMEQPVYYWDPVIAPAGMAFHNGAGGFDWAGDLLIGSLYPGGLVRLTLEGGVVTGEERLLPDAGRVRDVEVLEDGSVLLLIDDPEGGILRVTAPD</sequence>
<dbReference type="InterPro" id="IPR011041">
    <property type="entry name" value="Quinoprot_gluc/sorb_DH_b-prop"/>
</dbReference>
<reference evidence="3 4" key="1">
    <citation type="submission" date="2018-04" db="EMBL/GenBank/DDBJ databases">
        <title>Pelagivirga bohaiensis gen. nov., sp. nov., a bacterium isolated from the Bohai Sea.</title>
        <authorList>
            <person name="Ji X."/>
        </authorList>
    </citation>
    <scope>NUCLEOTIDE SEQUENCE [LARGE SCALE GENOMIC DNA]</scope>
    <source>
        <strain evidence="3 4">BH-SD16</strain>
    </source>
</reference>
<dbReference type="InterPro" id="IPR011042">
    <property type="entry name" value="6-blade_b-propeller_TolB-like"/>
</dbReference>
<dbReference type="SUPFAM" id="SSF50952">
    <property type="entry name" value="Soluble quinoprotein glucose dehydrogenase"/>
    <property type="match status" value="1"/>
</dbReference>
<dbReference type="OrthoDB" id="9770043at2"/>
<name>A0A2T7FZX6_9RHOB</name>
<feature type="domain" description="Glucose/Sorbosone dehydrogenase" evidence="2">
    <location>
        <begin position="58"/>
        <end position="386"/>
    </location>
</feature>
<feature type="chain" id="PRO_5015580867" evidence="1">
    <location>
        <begin position="21"/>
        <end position="391"/>
    </location>
</feature>
<dbReference type="Pfam" id="PF07995">
    <property type="entry name" value="GSDH"/>
    <property type="match status" value="1"/>
</dbReference>
<evidence type="ECO:0000313" key="4">
    <source>
        <dbReference type="Proteomes" id="UP000244817"/>
    </source>
</evidence>
<organism evidence="3 4">
    <name type="scientific">Thalassorhabdomicrobium marinisediminis</name>
    <dbReference type="NCBI Taxonomy" id="2170577"/>
    <lineage>
        <taxon>Bacteria</taxon>
        <taxon>Pseudomonadati</taxon>
        <taxon>Pseudomonadota</taxon>
        <taxon>Alphaproteobacteria</taxon>
        <taxon>Rhodobacterales</taxon>
        <taxon>Paracoccaceae</taxon>
        <taxon>Thalassorhabdomicrobium</taxon>
    </lineage>
</organism>
<gene>
    <name evidence="3" type="ORF">DC363_03645</name>
</gene>
<protein>
    <submittedName>
        <fullName evidence="3">Glucose dehydrogenase</fullName>
    </submittedName>
</protein>
<dbReference type="PANTHER" id="PTHR19328">
    <property type="entry name" value="HEDGEHOG-INTERACTING PROTEIN"/>
    <property type="match status" value="1"/>
</dbReference>
<keyword evidence="1" id="KW-0732">Signal</keyword>
<keyword evidence="4" id="KW-1185">Reference proteome</keyword>
<dbReference type="Gene3D" id="2.120.10.30">
    <property type="entry name" value="TolB, C-terminal domain"/>
    <property type="match status" value="1"/>
</dbReference>
<dbReference type="AlphaFoldDB" id="A0A2T7FZX6"/>
<feature type="signal peptide" evidence="1">
    <location>
        <begin position="1"/>
        <end position="20"/>
    </location>
</feature>
<dbReference type="RefSeq" id="WP_108639774.1">
    <property type="nucleotide sequence ID" value="NZ_QCYG01000002.1"/>
</dbReference>
<proteinExistence type="predicted"/>
<evidence type="ECO:0000313" key="3">
    <source>
        <dbReference type="EMBL" id="PVA07732.1"/>
    </source>
</evidence>
<accession>A0A2T7FZX6</accession>
<comment type="caution">
    <text evidence="3">The sequence shown here is derived from an EMBL/GenBank/DDBJ whole genome shotgun (WGS) entry which is preliminary data.</text>
</comment>
<dbReference type="Proteomes" id="UP000244817">
    <property type="component" value="Unassembled WGS sequence"/>
</dbReference>
<dbReference type="EMBL" id="QCYG01000002">
    <property type="protein sequence ID" value="PVA07732.1"/>
    <property type="molecule type" value="Genomic_DNA"/>
</dbReference>
<dbReference type="InterPro" id="IPR012938">
    <property type="entry name" value="Glc/Sorbosone_DH"/>
</dbReference>
<evidence type="ECO:0000256" key="1">
    <source>
        <dbReference type="SAM" id="SignalP"/>
    </source>
</evidence>
<evidence type="ECO:0000259" key="2">
    <source>
        <dbReference type="Pfam" id="PF07995"/>
    </source>
</evidence>
<dbReference type="PANTHER" id="PTHR19328:SF75">
    <property type="entry name" value="ALDOSE SUGAR DEHYDROGENASE YLII"/>
    <property type="match status" value="1"/>
</dbReference>